<evidence type="ECO:0000313" key="4">
    <source>
        <dbReference type="WBParaSite" id="MCU_007974-RA"/>
    </source>
</evidence>
<dbReference type="OrthoDB" id="6255414at2759"/>
<protein>
    <submittedName>
        <fullName evidence="4">Clip domain-containing protein</fullName>
    </submittedName>
</protein>
<feature type="chain" id="PRO_5043132190" evidence="1">
    <location>
        <begin position="17"/>
        <end position="247"/>
    </location>
</feature>
<evidence type="ECO:0000313" key="3">
    <source>
        <dbReference type="Proteomes" id="UP000267029"/>
    </source>
</evidence>
<evidence type="ECO:0000256" key="1">
    <source>
        <dbReference type="SAM" id="SignalP"/>
    </source>
</evidence>
<feature type="signal peptide" evidence="1">
    <location>
        <begin position="1"/>
        <end position="16"/>
    </location>
</feature>
<reference evidence="4" key="2">
    <citation type="submission" date="2019-11" db="UniProtKB">
        <authorList>
            <consortium name="WormBaseParasite"/>
        </authorList>
    </citation>
    <scope>IDENTIFICATION</scope>
</reference>
<accession>A0A0R3U616</accession>
<dbReference type="EMBL" id="UXSR01000337">
    <property type="protein sequence ID" value="VDD76189.1"/>
    <property type="molecule type" value="Genomic_DNA"/>
</dbReference>
<dbReference type="WBParaSite" id="MCU_007974-RA">
    <property type="protein sequence ID" value="MCU_007974-RA"/>
    <property type="gene ID" value="MCU_007974"/>
</dbReference>
<keyword evidence="1" id="KW-0732">Signal</keyword>
<sequence length="247" mass="28063">MRAPILLYLCVSLALGLPTDDDHVIQFGRLGNWGDYVPETTDCDRFPDALECENHALVRRKGGDCIYTVTLQSKIFPNEELKMCAQPRRPLPCRMTGDVRCVVPPMEMSKFDLMILYIINHELKARIIRLQNQQALGRTRSSELQREIELIIADNVAWMCSLKCDNSSCEFGAELEPHRRSVGGLPRMTSLVTEYPHFSRSAKVQNIRIDMPIGSFEIARLMRKMSPFRHMAVSSLPLTVSCLRHGG</sequence>
<gene>
    <name evidence="2" type="ORF">MCOS_LOCUS2192</name>
</gene>
<proteinExistence type="predicted"/>
<name>A0A0R3U616_MESCO</name>
<dbReference type="AlphaFoldDB" id="A0A0R3U616"/>
<dbReference type="Proteomes" id="UP000267029">
    <property type="component" value="Unassembled WGS sequence"/>
</dbReference>
<evidence type="ECO:0000313" key="2">
    <source>
        <dbReference type="EMBL" id="VDD76189.1"/>
    </source>
</evidence>
<keyword evidence="3" id="KW-1185">Reference proteome</keyword>
<organism evidence="4">
    <name type="scientific">Mesocestoides corti</name>
    <name type="common">Flatworm</name>
    <dbReference type="NCBI Taxonomy" id="53468"/>
    <lineage>
        <taxon>Eukaryota</taxon>
        <taxon>Metazoa</taxon>
        <taxon>Spiralia</taxon>
        <taxon>Lophotrochozoa</taxon>
        <taxon>Platyhelminthes</taxon>
        <taxon>Cestoda</taxon>
        <taxon>Eucestoda</taxon>
        <taxon>Cyclophyllidea</taxon>
        <taxon>Mesocestoididae</taxon>
        <taxon>Mesocestoides</taxon>
    </lineage>
</organism>
<reference evidence="2 3" key="1">
    <citation type="submission" date="2018-10" db="EMBL/GenBank/DDBJ databases">
        <authorList>
            <consortium name="Pathogen Informatics"/>
        </authorList>
    </citation>
    <scope>NUCLEOTIDE SEQUENCE [LARGE SCALE GENOMIC DNA]</scope>
</reference>